<evidence type="ECO:0000256" key="1">
    <source>
        <dbReference type="SAM" id="MobiDB-lite"/>
    </source>
</evidence>
<organism evidence="2 3">
    <name type="scientific">Aspergillus parasiticus</name>
    <dbReference type="NCBI Taxonomy" id="5067"/>
    <lineage>
        <taxon>Eukaryota</taxon>
        <taxon>Fungi</taxon>
        <taxon>Dikarya</taxon>
        <taxon>Ascomycota</taxon>
        <taxon>Pezizomycotina</taxon>
        <taxon>Eurotiomycetes</taxon>
        <taxon>Eurotiomycetidae</taxon>
        <taxon>Eurotiales</taxon>
        <taxon>Aspergillaceae</taxon>
        <taxon>Aspergillus</taxon>
        <taxon>Aspergillus subgen. Circumdati</taxon>
    </lineage>
</organism>
<reference evidence="2 3" key="1">
    <citation type="submission" date="2019-04" db="EMBL/GenBank/DDBJ databases">
        <title>Fungal friends and foes A comparative genomics study of 23 Aspergillus species from section Flavi.</title>
        <authorList>
            <consortium name="DOE Joint Genome Institute"/>
            <person name="Kjaerbolling I."/>
            <person name="Vesth T.C."/>
            <person name="Frisvad J.C."/>
            <person name="Nybo J.L."/>
            <person name="Theobald S."/>
            <person name="Kildgaard S."/>
            <person name="Petersen T.I."/>
            <person name="Kuo A."/>
            <person name="Sato A."/>
            <person name="Lyhne E.K."/>
            <person name="Kogle M.E."/>
            <person name="Wiebenga A."/>
            <person name="Kun R.S."/>
            <person name="Lubbers R.J."/>
            <person name="Makela M.R."/>
            <person name="Barry K."/>
            <person name="Chovatia M."/>
            <person name="Clum A."/>
            <person name="Daum C."/>
            <person name="Haridas S."/>
            <person name="He G."/>
            <person name="LaButti K."/>
            <person name="Lipzen A."/>
            <person name="Mondo S."/>
            <person name="Pangilinan J."/>
            <person name="Riley R."/>
            <person name="Salamov A."/>
            <person name="Simmons B.A."/>
            <person name="Magnuson J.K."/>
            <person name="Henrissat B."/>
            <person name="Mortensen U.H."/>
            <person name="Larsen T.O."/>
            <person name="De vries R.P."/>
            <person name="Grigoriev I.V."/>
            <person name="Machida M."/>
            <person name="Baker S.E."/>
            <person name="Andersen M.R."/>
        </authorList>
    </citation>
    <scope>NUCLEOTIDE SEQUENCE [LARGE SCALE GENOMIC DNA]</scope>
    <source>
        <strain evidence="2 3">CBS 117618</strain>
    </source>
</reference>
<name>A0A5N6DG52_ASPPA</name>
<feature type="region of interest" description="Disordered" evidence="1">
    <location>
        <begin position="1"/>
        <end position="52"/>
    </location>
</feature>
<keyword evidence="3" id="KW-1185">Reference proteome</keyword>
<gene>
    <name evidence="2" type="ORF">BDV34DRAFT_197989</name>
</gene>
<protein>
    <submittedName>
        <fullName evidence="2">Uncharacterized protein</fullName>
    </submittedName>
</protein>
<dbReference type="Proteomes" id="UP000326532">
    <property type="component" value="Unassembled WGS sequence"/>
</dbReference>
<evidence type="ECO:0000313" key="3">
    <source>
        <dbReference type="Proteomes" id="UP000326532"/>
    </source>
</evidence>
<dbReference type="EMBL" id="ML734983">
    <property type="protein sequence ID" value="KAB8204182.1"/>
    <property type="molecule type" value="Genomic_DNA"/>
</dbReference>
<evidence type="ECO:0000313" key="2">
    <source>
        <dbReference type="EMBL" id="KAB8204182.1"/>
    </source>
</evidence>
<proteinExistence type="predicted"/>
<dbReference type="VEuPathDB" id="FungiDB:BDV34DRAFT_197989"/>
<sequence length="85" mass="9650">MRSIGGGKITQTKEQKGTRRERKKKPLFSERRQDANEGPTRNMIEEIRTERINDTDTPLLPFSLKWQELGEHGTAVGGRSSPQGE</sequence>
<dbReference type="AlphaFoldDB" id="A0A5N6DG52"/>
<accession>A0A5N6DG52</accession>
<feature type="compositionally biased region" description="Basic and acidic residues" evidence="1">
    <location>
        <begin position="43"/>
        <end position="52"/>
    </location>
</feature>